<dbReference type="Pfam" id="PF00248">
    <property type="entry name" value="Aldo_ket_red"/>
    <property type="match status" value="1"/>
</dbReference>
<evidence type="ECO:0000259" key="7">
    <source>
        <dbReference type="Pfam" id="PF00248"/>
    </source>
</evidence>
<feature type="site" description="Lowers pKa of active site Tyr" evidence="6">
    <location>
        <position position="78"/>
    </location>
</feature>
<feature type="active site" description="Proton donor" evidence="4">
    <location>
        <position position="49"/>
    </location>
</feature>
<reference evidence="8 9" key="1">
    <citation type="submission" date="2011-02" db="EMBL/GenBank/DDBJ databases">
        <authorList>
            <person name="Weinstock G."/>
            <person name="Sodergren E."/>
            <person name="Clifton S."/>
            <person name="Fulton L."/>
            <person name="Fulton B."/>
            <person name="Courtney L."/>
            <person name="Fronick C."/>
            <person name="Harrison M."/>
            <person name="Strong C."/>
            <person name="Farmer C."/>
            <person name="Delahaunty K."/>
            <person name="Markovic C."/>
            <person name="Hall O."/>
            <person name="Minx P."/>
            <person name="Tomlinson C."/>
            <person name="Mitreva M."/>
            <person name="Hou S."/>
            <person name="Chen J."/>
            <person name="Wollam A."/>
            <person name="Pepin K.H."/>
            <person name="Johnson M."/>
            <person name="Bhonagiri V."/>
            <person name="Zhang X."/>
            <person name="Suruliraj S."/>
            <person name="Warren W."/>
            <person name="Chinwalla A."/>
            <person name="Mardis E.R."/>
            <person name="Wilson R.K."/>
        </authorList>
    </citation>
    <scope>NUCLEOTIDE SEQUENCE [LARGE SCALE GENOMIC DNA]</scope>
    <source>
        <strain evidence="8 9">YIT 12057</strain>
    </source>
</reference>
<protein>
    <submittedName>
        <fullName evidence="8">Putative glyoxal reductase</fullName>
    </submittedName>
</protein>
<evidence type="ECO:0000256" key="1">
    <source>
        <dbReference type="ARBA" id="ARBA00007905"/>
    </source>
</evidence>
<evidence type="ECO:0000256" key="2">
    <source>
        <dbReference type="ARBA" id="ARBA00022857"/>
    </source>
</evidence>
<dbReference type="PANTHER" id="PTHR43827">
    <property type="entry name" value="2,5-DIKETO-D-GLUCONIC ACID REDUCTASE"/>
    <property type="match status" value="1"/>
</dbReference>
<keyword evidence="9" id="KW-1185">Reference proteome</keyword>
<dbReference type="RefSeq" id="WP_009125728.1">
    <property type="nucleotide sequence ID" value="NZ_GL882644.1"/>
</dbReference>
<accession>F3PUK0</accession>
<dbReference type="STRING" id="763034.HMPREF9446_02473"/>
<proteinExistence type="inferred from homology"/>
<evidence type="ECO:0000313" key="8">
    <source>
        <dbReference type="EMBL" id="EGF56071.1"/>
    </source>
</evidence>
<dbReference type="GeneID" id="86049989"/>
<dbReference type="eggNOG" id="COG0656">
    <property type="taxonomic scope" value="Bacteria"/>
</dbReference>
<dbReference type="HOGENOM" id="CLU_023205_0_1_10"/>
<dbReference type="PIRSF" id="PIRSF000097">
    <property type="entry name" value="AKR"/>
    <property type="match status" value="1"/>
</dbReference>
<dbReference type="Gene3D" id="3.20.20.100">
    <property type="entry name" value="NADP-dependent oxidoreductase domain"/>
    <property type="match status" value="1"/>
</dbReference>
<dbReference type="AlphaFoldDB" id="F3PUK0"/>
<evidence type="ECO:0000256" key="6">
    <source>
        <dbReference type="PIRSR" id="PIRSR000097-3"/>
    </source>
</evidence>
<comment type="similarity">
    <text evidence="1">Belongs to the aldo/keto reductase family.</text>
</comment>
<evidence type="ECO:0000256" key="4">
    <source>
        <dbReference type="PIRSR" id="PIRSR000097-1"/>
    </source>
</evidence>
<sequence length="279" mass="32309">MNNRIKLSNGVSIPVVMVGTNGMDYLILKSVVTAAISRGFFAFDTAPNYISERYLGRVIKELMSEYGYVREDFFVQTKLDWKDQINNNVEGAFKLSLERLGLEYVDSYLMHWPYPDYYIKNWRQMEEFYISGEAKSIGVCNFRERHWSSFFSSDIKVIPHISQIEIHPLRTCTTLLEFCKSRGIVTQAYSPICKMIPQIRDNEVLAGLASKYTCSIPQLILKWHIQRECVPISKSTNPLRIISNLDCISLEISEQDMININTLNQDYKFMIESWGCPGF</sequence>
<evidence type="ECO:0000256" key="5">
    <source>
        <dbReference type="PIRSR" id="PIRSR000097-2"/>
    </source>
</evidence>
<evidence type="ECO:0000256" key="3">
    <source>
        <dbReference type="ARBA" id="ARBA00023002"/>
    </source>
</evidence>
<evidence type="ECO:0000313" key="9">
    <source>
        <dbReference type="Proteomes" id="UP000003416"/>
    </source>
</evidence>
<feature type="binding site" evidence="5">
    <location>
        <position position="111"/>
    </location>
    <ligand>
        <name>substrate</name>
    </ligand>
</feature>
<dbReference type="SUPFAM" id="SSF51430">
    <property type="entry name" value="NAD(P)-linked oxidoreductase"/>
    <property type="match status" value="1"/>
</dbReference>
<name>F3PUK0_9BACE</name>
<feature type="domain" description="NADP-dependent oxidoreductase" evidence="7">
    <location>
        <begin position="29"/>
        <end position="263"/>
    </location>
</feature>
<dbReference type="InterPro" id="IPR018170">
    <property type="entry name" value="Aldo/ket_reductase_CS"/>
</dbReference>
<dbReference type="GO" id="GO:0016616">
    <property type="term" value="F:oxidoreductase activity, acting on the CH-OH group of donors, NAD or NADP as acceptor"/>
    <property type="evidence" value="ECO:0007669"/>
    <property type="project" value="UniProtKB-ARBA"/>
</dbReference>
<dbReference type="InterPro" id="IPR036812">
    <property type="entry name" value="NAD(P)_OxRdtase_dom_sf"/>
</dbReference>
<dbReference type="PANTHER" id="PTHR43827:SF3">
    <property type="entry name" value="NADP-DEPENDENT OXIDOREDUCTASE DOMAIN-CONTAINING PROTEIN"/>
    <property type="match status" value="1"/>
</dbReference>
<dbReference type="PROSITE" id="PS00062">
    <property type="entry name" value="ALDOKETO_REDUCTASE_2"/>
    <property type="match status" value="1"/>
</dbReference>
<dbReference type="EMBL" id="AFBN01000047">
    <property type="protein sequence ID" value="EGF56071.1"/>
    <property type="molecule type" value="Genomic_DNA"/>
</dbReference>
<dbReference type="CDD" id="cd19071">
    <property type="entry name" value="AKR_AKR1-5-like"/>
    <property type="match status" value="1"/>
</dbReference>
<dbReference type="InterPro" id="IPR020471">
    <property type="entry name" value="AKR"/>
</dbReference>
<dbReference type="Proteomes" id="UP000003416">
    <property type="component" value="Unassembled WGS sequence"/>
</dbReference>
<dbReference type="PRINTS" id="PR00069">
    <property type="entry name" value="ALDKETRDTASE"/>
</dbReference>
<organism evidence="8 9">
    <name type="scientific">Bacteroides fluxus YIT 12057</name>
    <dbReference type="NCBI Taxonomy" id="763034"/>
    <lineage>
        <taxon>Bacteria</taxon>
        <taxon>Pseudomonadati</taxon>
        <taxon>Bacteroidota</taxon>
        <taxon>Bacteroidia</taxon>
        <taxon>Bacteroidales</taxon>
        <taxon>Bacteroidaceae</taxon>
        <taxon>Bacteroides</taxon>
    </lineage>
</organism>
<keyword evidence="2" id="KW-0521">NADP</keyword>
<gene>
    <name evidence="8" type="ORF">HMPREF9446_02473</name>
</gene>
<comment type="caution">
    <text evidence="8">The sequence shown here is derived from an EMBL/GenBank/DDBJ whole genome shotgun (WGS) entry which is preliminary data.</text>
</comment>
<keyword evidence="3" id="KW-0560">Oxidoreductase</keyword>
<dbReference type="InterPro" id="IPR023210">
    <property type="entry name" value="NADP_OxRdtase_dom"/>
</dbReference>